<evidence type="ECO:0000256" key="2">
    <source>
        <dbReference type="ARBA" id="ARBA00006295"/>
    </source>
</evidence>
<dbReference type="AlphaFoldDB" id="A0A3M8CAY3"/>
<dbReference type="GO" id="GO:0007059">
    <property type="term" value="P:chromosome segregation"/>
    <property type="evidence" value="ECO:0007669"/>
    <property type="project" value="UniProtKB-KW"/>
</dbReference>
<dbReference type="InterPro" id="IPR050336">
    <property type="entry name" value="Chromosome_partition/occlusion"/>
</dbReference>
<feature type="domain" description="ParB-like N-terminal" evidence="5">
    <location>
        <begin position="25"/>
        <end position="114"/>
    </location>
</feature>
<dbReference type="RefSeq" id="WP_122909534.1">
    <property type="nucleotide sequence ID" value="NZ_CBCSBE010000028.1"/>
</dbReference>
<keyword evidence="4" id="KW-0238">DNA-binding</keyword>
<dbReference type="GO" id="GO:0045881">
    <property type="term" value="P:positive regulation of sporulation resulting in formation of a cellular spore"/>
    <property type="evidence" value="ECO:0007669"/>
    <property type="project" value="TreeGrafter"/>
</dbReference>
<dbReference type="GO" id="GO:0005694">
    <property type="term" value="C:chromosome"/>
    <property type="evidence" value="ECO:0007669"/>
    <property type="project" value="TreeGrafter"/>
</dbReference>
<dbReference type="Pfam" id="PF17762">
    <property type="entry name" value="HTH_ParB"/>
    <property type="match status" value="1"/>
</dbReference>
<dbReference type="InterPro" id="IPR036086">
    <property type="entry name" value="ParB/Sulfiredoxin_sf"/>
</dbReference>
<dbReference type="FunFam" id="3.90.1530.30:FF:000001">
    <property type="entry name" value="Chromosome partitioning protein ParB"/>
    <property type="match status" value="1"/>
</dbReference>
<comment type="subcellular location">
    <subcellularLocation>
        <location evidence="1">Cytoplasm</location>
        <location evidence="1">Nucleoid</location>
    </subcellularLocation>
</comment>
<dbReference type="EMBL" id="RHHR01000022">
    <property type="protein sequence ID" value="RNB72788.1"/>
    <property type="molecule type" value="Genomic_DNA"/>
</dbReference>
<dbReference type="Gene3D" id="3.90.1530.30">
    <property type="match status" value="1"/>
</dbReference>
<comment type="similarity">
    <text evidence="2">Belongs to the ParB family.</text>
</comment>
<dbReference type="OrthoDB" id="9802051at2"/>
<comment type="caution">
    <text evidence="6">The sequence shown here is derived from an EMBL/GenBank/DDBJ whole genome shotgun (WGS) entry which is preliminary data.</text>
</comment>
<dbReference type="GO" id="GO:0003677">
    <property type="term" value="F:DNA binding"/>
    <property type="evidence" value="ECO:0007669"/>
    <property type="project" value="UniProtKB-KW"/>
</dbReference>
<dbReference type="Gene3D" id="1.10.10.2830">
    <property type="match status" value="1"/>
</dbReference>
<dbReference type="InterPro" id="IPR003115">
    <property type="entry name" value="ParB_N"/>
</dbReference>
<sequence>MTRGLGKGLNALITSNLIEEGEQVKEVPISEIRPNPYQPRKEFEPAAIEELAQSITEHGIVQPLIVRKSIKGYDLVAGERRLRAAKSIGLKNVPVIVKSYSDQQLMEIALIENLQRENLNPLEEAEAYGKLISHHEYTQEQLAKKVGKSRPHVANMLRLLQLPEKIRHLLSTSAITMGHARALLTVEKEQVQLQLAKDVIDKGLNVRQLEEMVKQLTVSRETKKKKPSKNEPVLIEMEEKLRSRFGTSVKIKKGTKRGKIEIDFYSPEDLQRILDILVIEKGV</sequence>
<keyword evidence="7" id="KW-1185">Reference proteome</keyword>
<dbReference type="PANTHER" id="PTHR33375">
    <property type="entry name" value="CHROMOSOME-PARTITIONING PROTEIN PARB-RELATED"/>
    <property type="match status" value="1"/>
</dbReference>
<dbReference type="Pfam" id="PF23552">
    <property type="entry name" value="ParB_C"/>
    <property type="match status" value="1"/>
</dbReference>
<dbReference type="InterPro" id="IPR004437">
    <property type="entry name" value="ParB/RepB/Spo0J"/>
</dbReference>
<accession>A0A3M8CAY3</accession>
<dbReference type="Proteomes" id="UP000282028">
    <property type="component" value="Unassembled WGS sequence"/>
</dbReference>
<dbReference type="InterPro" id="IPR041468">
    <property type="entry name" value="HTH_ParB/Spo0J"/>
</dbReference>
<dbReference type="CDD" id="cd16393">
    <property type="entry name" value="SPO0J_N"/>
    <property type="match status" value="1"/>
</dbReference>
<reference evidence="6 7" key="1">
    <citation type="submission" date="2018-10" db="EMBL/GenBank/DDBJ databases">
        <title>Phylogenomics of Brevibacillus.</title>
        <authorList>
            <person name="Dunlap C."/>
        </authorList>
    </citation>
    <scope>NUCLEOTIDE SEQUENCE [LARGE SCALE GENOMIC DNA]</scope>
    <source>
        <strain evidence="6 7">JCM 12215</strain>
    </source>
</reference>
<evidence type="ECO:0000256" key="4">
    <source>
        <dbReference type="ARBA" id="ARBA00023125"/>
    </source>
</evidence>
<proteinExistence type="inferred from homology"/>
<evidence type="ECO:0000256" key="3">
    <source>
        <dbReference type="ARBA" id="ARBA00022829"/>
    </source>
</evidence>
<dbReference type="NCBIfam" id="TIGR00180">
    <property type="entry name" value="parB_part"/>
    <property type="match status" value="1"/>
</dbReference>
<dbReference type="SUPFAM" id="SSF110849">
    <property type="entry name" value="ParB/Sulfiredoxin"/>
    <property type="match status" value="1"/>
</dbReference>
<dbReference type="GO" id="GO:0009295">
    <property type="term" value="C:nucleoid"/>
    <property type="evidence" value="ECO:0007669"/>
    <property type="project" value="UniProtKB-SubCell"/>
</dbReference>
<dbReference type="Pfam" id="PF02195">
    <property type="entry name" value="ParB_N"/>
    <property type="match status" value="1"/>
</dbReference>
<evidence type="ECO:0000259" key="5">
    <source>
        <dbReference type="SMART" id="SM00470"/>
    </source>
</evidence>
<protein>
    <submittedName>
        <fullName evidence="6">ParB/RepB/Spo0J family partition protein</fullName>
    </submittedName>
</protein>
<dbReference type="PANTHER" id="PTHR33375:SF1">
    <property type="entry name" value="CHROMOSOME-PARTITIONING PROTEIN PARB-RELATED"/>
    <property type="match status" value="1"/>
</dbReference>
<dbReference type="SMART" id="SM00470">
    <property type="entry name" value="ParB"/>
    <property type="match status" value="1"/>
</dbReference>
<evidence type="ECO:0000313" key="6">
    <source>
        <dbReference type="EMBL" id="RNB72788.1"/>
    </source>
</evidence>
<dbReference type="FunFam" id="1.10.10.2830:FF:000001">
    <property type="entry name" value="Chromosome partitioning protein ParB"/>
    <property type="match status" value="1"/>
</dbReference>
<organism evidence="6 7">
    <name type="scientific">Brevibacillus invocatus</name>
    <dbReference type="NCBI Taxonomy" id="173959"/>
    <lineage>
        <taxon>Bacteria</taxon>
        <taxon>Bacillati</taxon>
        <taxon>Bacillota</taxon>
        <taxon>Bacilli</taxon>
        <taxon>Bacillales</taxon>
        <taxon>Paenibacillaceae</taxon>
        <taxon>Brevibacillus</taxon>
    </lineage>
</organism>
<dbReference type="SUPFAM" id="SSF109709">
    <property type="entry name" value="KorB DNA-binding domain-like"/>
    <property type="match status" value="1"/>
</dbReference>
<evidence type="ECO:0000313" key="7">
    <source>
        <dbReference type="Proteomes" id="UP000282028"/>
    </source>
</evidence>
<keyword evidence="3" id="KW-0159">Chromosome partition</keyword>
<dbReference type="InterPro" id="IPR057240">
    <property type="entry name" value="ParB_dimer_C"/>
</dbReference>
<gene>
    <name evidence="6" type="ORF">EDM52_13635</name>
</gene>
<evidence type="ECO:0000256" key="1">
    <source>
        <dbReference type="ARBA" id="ARBA00004453"/>
    </source>
</evidence>
<name>A0A3M8CAY3_9BACL</name>